<evidence type="ECO:0000313" key="3">
    <source>
        <dbReference type="Proteomes" id="UP000294835"/>
    </source>
</evidence>
<proteinExistence type="predicted"/>
<organism evidence="2 3">
    <name type="scientific">Rhodovulum marinum</name>
    <dbReference type="NCBI Taxonomy" id="320662"/>
    <lineage>
        <taxon>Bacteria</taxon>
        <taxon>Pseudomonadati</taxon>
        <taxon>Pseudomonadota</taxon>
        <taxon>Alphaproteobacteria</taxon>
        <taxon>Rhodobacterales</taxon>
        <taxon>Paracoccaceae</taxon>
        <taxon>Rhodovulum</taxon>
    </lineage>
</organism>
<comment type="caution">
    <text evidence="2">The sequence shown here is derived from an EMBL/GenBank/DDBJ whole genome shotgun (WGS) entry which is preliminary data.</text>
</comment>
<feature type="compositionally biased region" description="Low complexity" evidence="1">
    <location>
        <begin position="79"/>
        <end position="88"/>
    </location>
</feature>
<feature type="compositionally biased region" description="Basic and acidic residues" evidence="1">
    <location>
        <begin position="1"/>
        <end position="11"/>
    </location>
</feature>
<feature type="compositionally biased region" description="Pro residues" evidence="1">
    <location>
        <begin position="127"/>
        <end position="137"/>
    </location>
</feature>
<gene>
    <name evidence="2" type="ORF">EV662_101157</name>
</gene>
<sequence>MSDSASPREVDQVLSSIRRLVSDEAAETRPAPGPTRPDRLLLTPALRVPAPAARPAPGDAAGHGTVRARDMAPDGAGGTPPASATAPDEAGTLEQRIAELEAAVAGCDDDWEPDGAESLAAVTGWAAPPPASSPAPPSEGAAKPDDAAPSPMPPVAEAGPQAKADAPDHEADQLVFDEEMLRELVAEIVREELQGRLGERITLNVRKLVRREINRALAMRDLE</sequence>
<reference evidence="2 3" key="1">
    <citation type="submission" date="2019-03" db="EMBL/GenBank/DDBJ databases">
        <title>Genomic Encyclopedia of Type Strains, Phase IV (KMG-IV): sequencing the most valuable type-strain genomes for metagenomic binning, comparative biology and taxonomic classification.</title>
        <authorList>
            <person name="Goeker M."/>
        </authorList>
    </citation>
    <scope>NUCLEOTIDE SEQUENCE [LARGE SCALE GENOMIC DNA]</scope>
    <source>
        <strain evidence="2 3">DSM 18063</strain>
    </source>
</reference>
<dbReference type="AlphaFoldDB" id="A0A4R2QAZ4"/>
<dbReference type="RefSeq" id="WP_132460223.1">
    <property type="nucleotide sequence ID" value="NZ_SLXP01000001.1"/>
</dbReference>
<dbReference type="EMBL" id="SLXP01000001">
    <property type="protein sequence ID" value="TCP44071.1"/>
    <property type="molecule type" value="Genomic_DNA"/>
</dbReference>
<dbReference type="OrthoDB" id="7875768at2"/>
<protein>
    <submittedName>
        <fullName evidence="2">Uncharacterized protein</fullName>
    </submittedName>
</protein>
<evidence type="ECO:0000313" key="2">
    <source>
        <dbReference type="EMBL" id="TCP44071.1"/>
    </source>
</evidence>
<keyword evidence="3" id="KW-1185">Reference proteome</keyword>
<dbReference type="Proteomes" id="UP000294835">
    <property type="component" value="Unassembled WGS sequence"/>
</dbReference>
<name>A0A4R2QAZ4_9RHOB</name>
<feature type="region of interest" description="Disordered" evidence="1">
    <location>
        <begin position="1"/>
        <end position="173"/>
    </location>
</feature>
<evidence type="ECO:0000256" key="1">
    <source>
        <dbReference type="SAM" id="MobiDB-lite"/>
    </source>
</evidence>
<accession>A0A4R2QAZ4</accession>
<feature type="compositionally biased region" description="Low complexity" evidence="1">
    <location>
        <begin position="40"/>
        <end position="60"/>
    </location>
</feature>